<keyword evidence="3" id="KW-1185">Reference proteome</keyword>
<dbReference type="Gene3D" id="3.40.50.150">
    <property type="entry name" value="Vaccinia Virus protein VP39"/>
    <property type="match status" value="1"/>
</dbReference>
<evidence type="ECO:0000313" key="2">
    <source>
        <dbReference type="EMBL" id="MBB5176551.1"/>
    </source>
</evidence>
<organism evidence="2 3">
    <name type="scientific">Nosocomiicoccus ampullae</name>
    <dbReference type="NCBI Taxonomy" id="489910"/>
    <lineage>
        <taxon>Bacteria</taxon>
        <taxon>Bacillati</taxon>
        <taxon>Bacillota</taxon>
        <taxon>Bacilli</taxon>
        <taxon>Bacillales</taxon>
        <taxon>Staphylococcaceae</taxon>
        <taxon>Nosocomiicoccus</taxon>
    </lineage>
</organism>
<protein>
    <submittedName>
        <fullName evidence="2">SAM-dependent methyltransferase</fullName>
    </submittedName>
</protein>
<accession>A0A9Q2D0R7</accession>
<keyword evidence="2" id="KW-0489">Methyltransferase</keyword>
<dbReference type="PANTHER" id="PTHR43861">
    <property type="entry name" value="TRANS-ACONITATE 2-METHYLTRANSFERASE-RELATED"/>
    <property type="match status" value="1"/>
</dbReference>
<comment type="caution">
    <text evidence="2">The sequence shown here is derived from an EMBL/GenBank/DDBJ whole genome shotgun (WGS) entry which is preliminary data.</text>
</comment>
<evidence type="ECO:0000259" key="1">
    <source>
        <dbReference type="Pfam" id="PF13847"/>
    </source>
</evidence>
<dbReference type="CDD" id="cd02440">
    <property type="entry name" value="AdoMet_MTases"/>
    <property type="match status" value="1"/>
</dbReference>
<sequence>MKRLSSKYEAFSYLYDAMNYDIPYSLWLDIIHPYNKETSILDIGCGTGEILKQLKADKKIGVDNSETMIEIAKNGDSTSDYYVKDMTDFQLNEQFDLIIATVDVLNYVEDFDTFKKVIKNVYNHLNDDGVFIFDIHSESKVNALIEGEMFSDESDDFVYIWNTFKDDELSLYHELTFFIKNDDDTYNRYFETHYQKTFPHKTVLNVLESFDFTLLKTFSDFDPDGEIREYSERTFYIAKK</sequence>
<dbReference type="RefSeq" id="WP_183675237.1">
    <property type="nucleotide sequence ID" value="NZ_CBCRYX010000010.1"/>
</dbReference>
<proteinExistence type="predicted"/>
<dbReference type="EMBL" id="JACHHF010000009">
    <property type="protein sequence ID" value="MBB5176551.1"/>
    <property type="molecule type" value="Genomic_DNA"/>
</dbReference>
<dbReference type="InterPro" id="IPR025714">
    <property type="entry name" value="Methyltranfer_dom"/>
</dbReference>
<dbReference type="Pfam" id="PF13847">
    <property type="entry name" value="Methyltransf_31"/>
    <property type="match status" value="1"/>
</dbReference>
<feature type="domain" description="Methyltransferase" evidence="1">
    <location>
        <begin position="35"/>
        <end position="153"/>
    </location>
</feature>
<dbReference type="SUPFAM" id="SSF53335">
    <property type="entry name" value="S-adenosyl-L-methionine-dependent methyltransferases"/>
    <property type="match status" value="1"/>
</dbReference>
<dbReference type="InterPro" id="IPR029063">
    <property type="entry name" value="SAM-dependent_MTases_sf"/>
</dbReference>
<keyword evidence="2" id="KW-0808">Transferase</keyword>
<dbReference type="Proteomes" id="UP000579136">
    <property type="component" value="Unassembled WGS sequence"/>
</dbReference>
<name>A0A9Q2D0R7_9STAP</name>
<evidence type="ECO:0000313" key="3">
    <source>
        <dbReference type="Proteomes" id="UP000579136"/>
    </source>
</evidence>
<dbReference type="GO" id="GO:0032259">
    <property type="term" value="P:methylation"/>
    <property type="evidence" value="ECO:0007669"/>
    <property type="project" value="UniProtKB-KW"/>
</dbReference>
<dbReference type="GO" id="GO:0008168">
    <property type="term" value="F:methyltransferase activity"/>
    <property type="evidence" value="ECO:0007669"/>
    <property type="project" value="UniProtKB-KW"/>
</dbReference>
<dbReference type="AlphaFoldDB" id="A0A9Q2D0R7"/>
<dbReference type="Gene3D" id="2.20.25.110">
    <property type="entry name" value="S-adenosyl-L-methionine-dependent methyltransferases"/>
    <property type="match status" value="1"/>
</dbReference>
<reference evidence="2 3" key="1">
    <citation type="submission" date="2020-08" db="EMBL/GenBank/DDBJ databases">
        <title>Genomic Encyclopedia of Type Strains, Phase IV (KMG-IV): sequencing the most valuable type-strain genomes for metagenomic binning, comparative biology and taxonomic classification.</title>
        <authorList>
            <person name="Goeker M."/>
        </authorList>
    </citation>
    <scope>NUCLEOTIDE SEQUENCE [LARGE SCALE GENOMIC DNA]</scope>
    <source>
        <strain evidence="2 3">DSM 19163</strain>
    </source>
</reference>
<gene>
    <name evidence="2" type="ORF">HNQ45_001439</name>
</gene>